<protein>
    <recommendedName>
        <fullName evidence="5">tRNA(Ile)-lysidine/2-thiocytidine synthase N-terminal domain-containing protein</fullName>
    </recommendedName>
</protein>
<reference evidence="3 4" key="1">
    <citation type="journal article" date="2018" name="Nat. Ecol. Evol.">
        <title>Genomic signatures of mitonuclear coevolution across populations of Tigriopus californicus.</title>
        <authorList>
            <person name="Barreto F.S."/>
            <person name="Watson E.T."/>
            <person name="Lima T.G."/>
            <person name="Willett C.S."/>
            <person name="Edmands S."/>
            <person name="Li W."/>
            <person name="Burton R.S."/>
        </authorList>
    </citation>
    <scope>NUCLEOTIDE SEQUENCE [LARGE SCALE GENOMIC DNA]</scope>
    <source>
        <strain evidence="3 4">San Diego</strain>
    </source>
</reference>
<dbReference type="Pfam" id="PF00266">
    <property type="entry name" value="Aminotran_5"/>
    <property type="match status" value="1"/>
</dbReference>
<dbReference type="Gene3D" id="3.40.640.10">
    <property type="entry name" value="Type I PLP-dependent aspartate aminotransferase-like (Major domain)"/>
    <property type="match status" value="1"/>
</dbReference>
<evidence type="ECO:0000313" key="4">
    <source>
        <dbReference type="Proteomes" id="UP000318571"/>
    </source>
</evidence>
<evidence type="ECO:0000259" key="2">
    <source>
        <dbReference type="Pfam" id="PF01171"/>
    </source>
</evidence>
<dbReference type="AlphaFoldDB" id="A0A553P4Y6"/>
<dbReference type="EMBL" id="VCGU01000008">
    <property type="protein sequence ID" value="TRY72751.1"/>
    <property type="molecule type" value="Genomic_DNA"/>
</dbReference>
<dbReference type="Gene3D" id="3.40.50.620">
    <property type="entry name" value="HUPs"/>
    <property type="match status" value="1"/>
</dbReference>
<evidence type="ECO:0008006" key="5">
    <source>
        <dbReference type="Google" id="ProtNLM"/>
    </source>
</evidence>
<dbReference type="CDD" id="cd24138">
    <property type="entry name" value="TtcA-like"/>
    <property type="match status" value="1"/>
</dbReference>
<proteinExistence type="predicted"/>
<name>A0A553P4Y6_TIGCA</name>
<dbReference type="InterPro" id="IPR015424">
    <property type="entry name" value="PyrdxlP-dep_Trfase"/>
</dbReference>
<dbReference type="PANTHER" id="PTHR43686">
    <property type="entry name" value="SULFURTRANSFERASE-RELATED"/>
    <property type="match status" value="1"/>
</dbReference>
<dbReference type="InterPro" id="IPR015422">
    <property type="entry name" value="PyrdxlP-dep_Trfase_small"/>
</dbReference>
<accession>A0A553P4Y6</accession>
<dbReference type="InterPro" id="IPR000192">
    <property type="entry name" value="Aminotrans_V_dom"/>
</dbReference>
<comment type="caution">
    <text evidence="3">The sequence shown here is derived from an EMBL/GenBank/DDBJ whole genome shotgun (WGS) entry which is preliminary data.</text>
</comment>
<dbReference type="PANTHER" id="PTHR43686:SF1">
    <property type="entry name" value="AMINOTRAN_5 DOMAIN-CONTAINING PROTEIN"/>
    <property type="match status" value="1"/>
</dbReference>
<sequence>MAVARTQSPQGRKFYDFALPEAQSTERSARGPNLDLINGIQQDLKEHLTTFVGPFGRRPIIHADHIASGQSLGFVESIIQRQVLPFYGNTHTSTSVTSLQTSMFRHEARDTIRNACHASEEDAVIFAGHGCTGAVHKLIDALDLPRQKQPVTVFVSGMEHHSNLLPWRDLGAQMVYIPEDAEGQIDHNALRSALEAHENSSTLLIGCFCAASNVTGILNDDLAITALLHQHGALAFWDYATAAPYLEVNMNPKVPFDVDNLCYKDAVYFSLHKFMGGVQTPGVLIAKKKLFVSDKPNGAGGGSVFFVKGNGHRYLKDPEVREEGGTPAIVQSIRGGIVMKLKDTVTTGYIIQRELDLKKKAFQRLESMNNFALLGSRSQPRLAVISFMIRHGDGYLHHNFVASLLNDVFGIQCRGGCACAGPYVQHLLGIDVKLAEAFEEALLEDDRLDRHHLRRGPAEYSTYEILRPGFTRLNLPWTSSEEEIDFILNALAFVSDHGWKLLPLYCMNYESGDWKHHFFSGYSERKWLGDIDFQTYLSPNKKNDPKHVPLSFQDILIEANNLIGSTSKHSLSLQLGDQAIIFDKVKHLRWFLLPSEAQDQLRGNQTQDLKSPFHVLNYINSNVEEVRDVKTIGSFSPSFSPNDELKTILCKTKRASTWLPTKDQTEPHFPIVPSHPQLEVTDTNSSSSNEVMKCSYDLCVLTEKRLPIPELRVKSIWRPPTKDIFKPFLEAVETFKMIRDGDRVLVCLSGGKDSLSLLHAMKQYQYYGKKNGIQFDLGAVTVDPLSSAYDPRPLIPYLEELHVPYLYEEQAIMEQALAANCSSICAFCSRMKRGRIYASARREKYNVLAMGQHLDDLAESFLMSVFHNGRLRTMKAHYTVKEGDLRVIRPFAFVREKQLRIFAETQKLPVIPENCPACFESPKERHRMKQLLAQQEILFPKLYWSLKSAMIPVMNIRKTGLESTIFGRNNFNKKETTDVADSSDEEEC</sequence>
<dbReference type="Proteomes" id="UP000318571">
    <property type="component" value="Chromosome 7"/>
</dbReference>
<dbReference type="Pfam" id="PF01171">
    <property type="entry name" value="ATP_bind_3"/>
    <property type="match status" value="1"/>
</dbReference>
<dbReference type="InterPro" id="IPR015421">
    <property type="entry name" value="PyrdxlP-dep_Trfase_major"/>
</dbReference>
<keyword evidence="4" id="KW-1185">Reference proteome</keyword>
<dbReference type="Gene3D" id="3.90.1150.10">
    <property type="entry name" value="Aspartate Aminotransferase, domain 1"/>
    <property type="match status" value="1"/>
</dbReference>
<dbReference type="OrthoDB" id="420046at2759"/>
<dbReference type="STRING" id="6832.A0A553P4Y6"/>
<feature type="domain" description="tRNA(Ile)-lysidine/2-thiocytidine synthase N-terminal" evidence="2">
    <location>
        <begin position="744"/>
        <end position="909"/>
    </location>
</feature>
<organism evidence="3 4">
    <name type="scientific">Tigriopus californicus</name>
    <name type="common">Marine copepod</name>
    <dbReference type="NCBI Taxonomy" id="6832"/>
    <lineage>
        <taxon>Eukaryota</taxon>
        <taxon>Metazoa</taxon>
        <taxon>Ecdysozoa</taxon>
        <taxon>Arthropoda</taxon>
        <taxon>Crustacea</taxon>
        <taxon>Multicrustacea</taxon>
        <taxon>Hexanauplia</taxon>
        <taxon>Copepoda</taxon>
        <taxon>Harpacticoida</taxon>
        <taxon>Harpacticidae</taxon>
        <taxon>Tigriopus</taxon>
    </lineage>
</organism>
<evidence type="ECO:0000259" key="1">
    <source>
        <dbReference type="Pfam" id="PF00266"/>
    </source>
</evidence>
<gene>
    <name evidence="3" type="ORF">TCAL_06718</name>
</gene>
<dbReference type="SUPFAM" id="SSF53383">
    <property type="entry name" value="PLP-dependent transferases"/>
    <property type="match status" value="1"/>
</dbReference>
<dbReference type="OMA" id="CATVDPQ"/>
<dbReference type="SUPFAM" id="SSF52402">
    <property type="entry name" value="Adenine nucleotide alpha hydrolases-like"/>
    <property type="match status" value="1"/>
</dbReference>
<dbReference type="InterPro" id="IPR011063">
    <property type="entry name" value="TilS/TtcA_N"/>
</dbReference>
<dbReference type="InterPro" id="IPR014729">
    <property type="entry name" value="Rossmann-like_a/b/a_fold"/>
</dbReference>
<feature type="domain" description="Aminotransferase class V" evidence="1">
    <location>
        <begin position="79"/>
        <end position="427"/>
    </location>
</feature>
<evidence type="ECO:0000313" key="3">
    <source>
        <dbReference type="EMBL" id="TRY72751.1"/>
    </source>
</evidence>